<dbReference type="SUPFAM" id="SSF56112">
    <property type="entry name" value="Protein kinase-like (PK-like)"/>
    <property type="match status" value="1"/>
</dbReference>
<dbReference type="PANTHER" id="PTHR43851:SF3">
    <property type="entry name" value="COENZYME Q8"/>
    <property type="match status" value="1"/>
</dbReference>
<dbReference type="InterPro" id="IPR051409">
    <property type="entry name" value="Atypical_kinase_ADCK"/>
</dbReference>
<keyword evidence="2" id="KW-0808">Transferase</keyword>
<dbReference type="InterPro" id="IPR034646">
    <property type="entry name" value="ADCK3_dom"/>
</dbReference>
<keyword evidence="3" id="KW-0547">Nucleotide-binding</keyword>
<feature type="domain" description="ABC1 atypical kinase-like" evidence="5">
    <location>
        <begin position="95"/>
        <end position="328"/>
    </location>
</feature>
<protein>
    <submittedName>
        <fullName evidence="6">AarF/ABC1/UbiB kinase family protein</fullName>
    </submittedName>
</protein>
<reference evidence="6" key="1">
    <citation type="submission" date="2022-07" db="EMBL/GenBank/DDBJ databases">
        <title>Genome sequencing of Photobacterium atrarenae GJH2-4.</title>
        <authorList>
            <person name="Park S.-J."/>
        </authorList>
    </citation>
    <scope>NUCLEOTIDE SEQUENCE</scope>
    <source>
        <strain evidence="6">GJH2-4</strain>
    </source>
</reference>
<evidence type="ECO:0000256" key="4">
    <source>
        <dbReference type="ARBA" id="ARBA00022840"/>
    </source>
</evidence>
<organism evidence="6 7">
    <name type="scientific">Photobacterium atrarenae</name>
    <dbReference type="NCBI Taxonomy" id="865757"/>
    <lineage>
        <taxon>Bacteria</taxon>
        <taxon>Pseudomonadati</taxon>
        <taxon>Pseudomonadota</taxon>
        <taxon>Gammaproteobacteria</taxon>
        <taxon>Vibrionales</taxon>
        <taxon>Vibrionaceae</taxon>
        <taxon>Photobacterium</taxon>
    </lineage>
</organism>
<accession>A0ABY5GL04</accession>
<name>A0ABY5GL04_9GAMM</name>
<evidence type="ECO:0000259" key="5">
    <source>
        <dbReference type="Pfam" id="PF03109"/>
    </source>
</evidence>
<dbReference type="Proteomes" id="UP001057998">
    <property type="component" value="Chromosome 2"/>
</dbReference>
<comment type="similarity">
    <text evidence="1">Belongs to the protein kinase superfamily. ADCK protein kinase family.</text>
</comment>
<keyword evidence="7" id="KW-1185">Reference proteome</keyword>
<evidence type="ECO:0000313" key="7">
    <source>
        <dbReference type="Proteomes" id="UP001057998"/>
    </source>
</evidence>
<proteinExistence type="inferred from homology"/>
<sequence length="434" mass="48452">MSKVPTGKIHRNAIVAGTAVKLGANVMKRRTQALLKQQDGDASARENEADEQAKIIFSALGRLKGTALKAAQMLALENTLLPEAYREQLNQACYRAPGLNRAVVRKVLMSQFGRAPEQLFSAFDYTPFAAASLGQVHRAVDKEGNTLAVKVQYPGIAESIRSDIATLSMVLKTVPTRFNFDNTLPEIELRLIEETDYELEFRRQEDFYASCDIENLRVLQPNSAYSSKRVISSPYVAGLHIDEWLDTDPPAAARNRVCQALCDLFFASVSRYGMLHADPNIGNFLVDQANQLVVLDFGCTVPVDPKTAAAFVALLQAYKAQDLAQVIHYFNLLYMNNQGDPDKMKANSLFLQYLAWQHKLLAATQFDFSAHPDYMAEGVTLAVDAHKYSDFPVCPSKEVLFLERVYYGYLQLFQRAGASVRFEIDTLFEAHANV</sequence>
<dbReference type="PANTHER" id="PTHR43851">
    <property type="match status" value="1"/>
</dbReference>
<evidence type="ECO:0000313" key="6">
    <source>
        <dbReference type="EMBL" id="UTV29598.1"/>
    </source>
</evidence>
<dbReference type="InterPro" id="IPR004147">
    <property type="entry name" value="ABC1_dom"/>
</dbReference>
<evidence type="ECO:0000256" key="1">
    <source>
        <dbReference type="ARBA" id="ARBA00009670"/>
    </source>
</evidence>
<evidence type="ECO:0000256" key="3">
    <source>
        <dbReference type="ARBA" id="ARBA00022741"/>
    </source>
</evidence>
<dbReference type="Pfam" id="PF03109">
    <property type="entry name" value="ABC1"/>
    <property type="match status" value="1"/>
</dbReference>
<keyword evidence="4" id="KW-0067">ATP-binding</keyword>
<dbReference type="InterPro" id="IPR011009">
    <property type="entry name" value="Kinase-like_dom_sf"/>
</dbReference>
<dbReference type="RefSeq" id="WP_255390916.1">
    <property type="nucleotide sequence ID" value="NZ_CP101509.1"/>
</dbReference>
<gene>
    <name evidence="6" type="ORF">NNL38_21535</name>
</gene>
<evidence type="ECO:0000256" key="2">
    <source>
        <dbReference type="ARBA" id="ARBA00022679"/>
    </source>
</evidence>
<keyword evidence="6" id="KW-0418">Kinase</keyword>
<dbReference type="CDD" id="cd13970">
    <property type="entry name" value="ABC1_ADCK3"/>
    <property type="match status" value="1"/>
</dbReference>
<dbReference type="GO" id="GO:0016301">
    <property type="term" value="F:kinase activity"/>
    <property type="evidence" value="ECO:0007669"/>
    <property type="project" value="UniProtKB-KW"/>
</dbReference>
<dbReference type="EMBL" id="CP101509">
    <property type="protein sequence ID" value="UTV29598.1"/>
    <property type="molecule type" value="Genomic_DNA"/>
</dbReference>